<dbReference type="InterPro" id="IPR036259">
    <property type="entry name" value="MFS_trans_sf"/>
</dbReference>
<evidence type="ECO:0000313" key="11">
    <source>
        <dbReference type="Proteomes" id="UP001630127"/>
    </source>
</evidence>
<feature type="transmembrane region" description="Helical" evidence="6">
    <location>
        <begin position="168"/>
        <end position="187"/>
    </location>
</feature>
<evidence type="ECO:0000256" key="4">
    <source>
        <dbReference type="ARBA" id="ARBA00023136"/>
    </source>
</evidence>
<feature type="chain" id="PRO_5044810422" description="Nodulin-like domain-containing protein" evidence="7">
    <location>
        <begin position="20"/>
        <end position="522"/>
    </location>
</feature>
<feature type="transmembrane region" description="Helical" evidence="6">
    <location>
        <begin position="454"/>
        <end position="474"/>
    </location>
</feature>
<feature type="transmembrane region" description="Helical" evidence="6">
    <location>
        <begin position="392"/>
        <end position="410"/>
    </location>
</feature>
<dbReference type="AlphaFoldDB" id="A0ABD3AIG0"/>
<keyword evidence="11" id="KW-1185">Reference proteome</keyword>
<dbReference type="InterPro" id="IPR010658">
    <property type="entry name" value="Nodulin-like"/>
</dbReference>
<feature type="transmembrane region" description="Helical" evidence="6">
    <location>
        <begin position="102"/>
        <end position="125"/>
    </location>
</feature>
<evidence type="ECO:0000256" key="6">
    <source>
        <dbReference type="SAM" id="Phobius"/>
    </source>
</evidence>
<feature type="transmembrane region" description="Helical" evidence="6">
    <location>
        <begin position="231"/>
        <end position="251"/>
    </location>
</feature>
<feature type="transmembrane region" description="Helical" evidence="6">
    <location>
        <begin position="64"/>
        <end position="90"/>
    </location>
</feature>
<comment type="caution">
    <text evidence="10">The sequence shown here is derived from an EMBL/GenBank/DDBJ whole genome shotgun (WGS) entry which is preliminary data.</text>
</comment>
<accession>A0ABD3AIG0</accession>
<dbReference type="Pfam" id="PF06813">
    <property type="entry name" value="Nodulin-like"/>
    <property type="match status" value="1"/>
</dbReference>
<dbReference type="Pfam" id="PF23262">
    <property type="entry name" value="NFD4_C"/>
    <property type="match status" value="1"/>
</dbReference>
<organism evidence="10 11">
    <name type="scientific">Cinchona calisaya</name>
    <dbReference type="NCBI Taxonomy" id="153742"/>
    <lineage>
        <taxon>Eukaryota</taxon>
        <taxon>Viridiplantae</taxon>
        <taxon>Streptophyta</taxon>
        <taxon>Embryophyta</taxon>
        <taxon>Tracheophyta</taxon>
        <taxon>Spermatophyta</taxon>
        <taxon>Magnoliopsida</taxon>
        <taxon>eudicotyledons</taxon>
        <taxon>Gunneridae</taxon>
        <taxon>Pentapetalae</taxon>
        <taxon>asterids</taxon>
        <taxon>lamiids</taxon>
        <taxon>Gentianales</taxon>
        <taxon>Rubiaceae</taxon>
        <taxon>Cinchonoideae</taxon>
        <taxon>Cinchoneae</taxon>
        <taxon>Cinchona</taxon>
    </lineage>
</organism>
<dbReference type="Proteomes" id="UP001630127">
    <property type="component" value="Unassembled WGS sequence"/>
</dbReference>
<evidence type="ECO:0000256" key="3">
    <source>
        <dbReference type="ARBA" id="ARBA00022989"/>
    </source>
</evidence>
<evidence type="ECO:0000259" key="9">
    <source>
        <dbReference type="Pfam" id="PF23262"/>
    </source>
</evidence>
<feature type="transmembrane region" description="Helical" evidence="6">
    <location>
        <begin position="199"/>
        <end position="219"/>
    </location>
</feature>
<evidence type="ECO:0008006" key="12">
    <source>
        <dbReference type="Google" id="ProtNLM"/>
    </source>
</evidence>
<proteinExistence type="inferred from homology"/>
<evidence type="ECO:0000256" key="1">
    <source>
        <dbReference type="ARBA" id="ARBA00004141"/>
    </source>
</evidence>
<protein>
    <recommendedName>
        <fullName evidence="12">Nodulin-like domain-containing protein</fullName>
    </recommendedName>
</protein>
<feature type="transmembrane region" description="Helical" evidence="6">
    <location>
        <begin position="494"/>
        <end position="513"/>
    </location>
</feature>
<feature type="domain" description="NFD4 C-terminal" evidence="9">
    <location>
        <begin position="310"/>
        <end position="520"/>
    </location>
</feature>
<keyword evidence="7" id="KW-0732">Signal</keyword>
<dbReference type="SUPFAM" id="SSF103473">
    <property type="entry name" value="MFS general substrate transporter"/>
    <property type="match status" value="1"/>
</dbReference>
<sequence length="522" mass="56894">MVIQWLSLIGAIWLQSVNGTNSNFPVYSSQLKRLLSISQLQLNNLALASDAGKLLGWFSGIAAAYLPLWLVLMIGATLGFIGYGVQYLFLTGQIPSLSYWHIFLLTSLAGNSICWINTVSNIIAIQNFPLDRQIAVGVSTSYQGLTAKIFTALVDIVSRTSPNERAKTYLLLNAILPILVCVAASPIAKHVKIGKSKNLAGGFVAMFVITSATGIYAVISSFSSITSAVPPVIMAVGMGLFLIFPLGVPLGEKIREKLQRKCWLRKENRVCNVPTENNGDDLMRSMESGVDHQEQENASKLACEDVRGREEIGVKLMLQRVDFWLYYFVYLFGPTLGLVYLNNLGQIAESRGSSGTSSLVSLSSSFTFFGRLIPSLLDYYLTKKNCIISRPLSIAVTMIPLSGAFFLLLMGNSLSLYISTAIIGTCTGAITSISVSTTTELFGAKSFGINHNVLVTNIPVGSFLFGDFAALLYKNQANAADYSCMGIKCYQTTFIMWGFLCLLGTSLALVLHARTKKFYSQN</sequence>
<feature type="transmembrane region" description="Helical" evidence="6">
    <location>
        <begin position="361"/>
        <end position="380"/>
    </location>
</feature>
<evidence type="ECO:0000259" key="8">
    <source>
        <dbReference type="Pfam" id="PF06813"/>
    </source>
</evidence>
<feature type="signal peptide" evidence="7">
    <location>
        <begin position="1"/>
        <end position="19"/>
    </location>
</feature>
<reference evidence="10 11" key="1">
    <citation type="submission" date="2024-11" db="EMBL/GenBank/DDBJ databases">
        <title>A near-complete genome assembly of Cinchona calisaya.</title>
        <authorList>
            <person name="Lian D.C."/>
            <person name="Zhao X.W."/>
            <person name="Wei L."/>
        </authorList>
    </citation>
    <scope>NUCLEOTIDE SEQUENCE [LARGE SCALE GENOMIC DNA]</scope>
    <source>
        <tissue evidence="10">Nenye</tissue>
    </source>
</reference>
<dbReference type="PANTHER" id="PTHR21576">
    <property type="entry name" value="UNCHARACTERIZED NODULIN-LIKE PROTEIN"/>
    <property type="match status" value="1"/>
</dbReference>
<dbReference type="GO" id="GO:0016020">
    <property type="term" value="C:membrane"/>
    <property type="evidence" value="ECO:0007669"/>
    <property type="project" value="UniProtKB-SubCell"/>
</dbReference>
<dbReference type="InterPro" id="IPR056555">
    <property type="entry name" value="NFD4_C"/>
</dbReference>
<keyword evidence="3 6" id="KW-1133">Transmembrane helix</keyword>
<feature type="transmembrane region" description="Helical" evidence="6">
    <location>
        <begin position="323"/>
        <end position="341"/>
    </location>
</feature>
<evidence type="ECO:0000256" key="7">
    <source>
        <dbReference type="SAM" id="SignalP"/>
    </source>
</evidence>
<feature type="transmembrane region" description="Helical" evidence="6">
    <location>
        <begin position="416"/>
        <end position="442"/>
    </location>
</feature>
<feature type="domain" description="Nodulin-like" evidence="8">
    <location>
        <begin position="4"/>
        <end position="249"/>
    </location>
</feature>
<comment type="subcellular location">
    <subcellularLocation>
        <location evidence="1">Membrane</location>
        <topology evidence="1">Multi-pass membrane protein</topology>
    </subcellularLocation>
</comment>
<evidence type="ECO:0000256" key="5">
    <source>
        <dbReference type="ARBA" id="ARBA00044504"/>
    </source>
</evidence>
<name>A0ABD3AIG0_9GENT</name>
<keyword evidence="4 6" id="KW-0472">Membrane</keyword>
<dbReference type="EMBL" id="JBJUIK010000004">
    <property type="protein sequence ID" value="KAL3530955.1"/>
    <property type="molecule type" value="Genomic_DNA"/>
</dbReference>
<comment type="similarity">
    <text evidence="5">Belongs to the major facilitator superfamily. Phosphate:H(+) symporter (TC 2.A.1.9) family.</text>
</comment>
<gene>
    <name evidence="10" type="ORF">ACH5RR_010277</name>
</gene>
<evidence type="ECO:0000313" key="10">
    <source>
        <dbReference type="EMBL" id="KAL3530955.1"/>
    </source>
</evidence>
<keyword evidence="2 6" id="KW-0812">Transmembrane</keyword>
<evidence type="ECO:0000256" key="2">
    <source>
        <dbReference type="ARBA" id="ARBA00022692"/>
    </source>
</evidence>
<dbReference type="PANTHER" id="PTHR21576:SF11">
    <property type="entry name" value="MAJOR FACILITATOR SUPERFAMILY PROTEIN"/>
    <property type="match status" value="1"/>
</dbReference>